<evidence type="ECO:0000259" key="4">
    <source>
        <dbReference type="PROSITE" id="PS51714"/>
    </source>
</evidence>
<dbReference type="PANTHER" id="PTHR12858">
    <property type="entry name" value="RIBOSOME BIOGENESIS PROTEIN"/>
    <property type="match status" value="1"/>
</dbReference>
<dbReference type="Pfam" id="PF22298">
    <property type="entry name" value="Tsr1_G-like"/>
    <property type="match status" value="1"/>
</dbReference>
<evidence type="ECO:0000313" key="5">
    <source>
        <dbReference type="EMBL" id="PAV74253.1"/>
    </source>
</evidence>
<sequence length="723" mass="82539">MLRFFRKMGDVHNPGVFKKPAKSHKPFKGHRTKGQIKTVNRGRVSAKELSQKRSRSISKAERKNIRSQQIAQRRREQYEKRRNEKAAPVLITLLSLDENIRAEEVIEGLFKADEANSKESTSQITYLNVPRFKGRLSFACPPASNTDDALDFVKTSDVVCFIWPLSGQLTQNQMTLVTSIKAQGMPSVVNILPGLTAIQGGKKREEARSSVMKTINQLSLDSERIFPTGSSNDAILLLRTFIEMRKKHTMLQMRRAHVLVEKVDLLKEESEIVPDPMNAEQTWPDEQEITDADKLNSPAEKKRVPKGTSAYQAAWILESDEENEDGEEASEDESDDEEMSSGNSEEESDENEGEDGSEARRKVTFETEESTMGDEENGGMDEDTDMDDLQKFRAERDDQKWPDQIDTPMDLPARIRFQKYRGLKSFRTSPWNPAENLPYEYARIFKFHNFKKTKKTVLKELDERCAAEVDTVIVESGKYVTILLKNVPANIRSEWSATSPLILYQPLAHEQKMSVINLVIRKNPNYTLPIVSKEKLIFHVGFRKFEAEPVFSQHTNGDKFKMERFMPIGSSCVASIFAPITFPPATVLVYKFDGKRKSLVATGSVLDNNPDRVVLKRIVLSGHPFKINKRSVVARYMFFNIEDIEWFKPVELYTPSGRRGHIIESVGTHGHMKCRFDQQISAQDQVMMSLYKRVFPKWTFNPKVSCTLNQISGVGKEDEEMAE</sequence>
<feature type="region of interest" description="Disordered" evidence="3">
    <location>
        <begin position="271"/>
        <end position="385"/>
    </location>
</feature>
<dbReference type="GO" id="GO:0005525">
    <property type="term" value="F:GTP binding"/>
    <property type="evidence" value="ECO:0007669"/>
    <property type="project" value="TreeGrafter"/>
</dbReference>
<feature type="compositionally biased region" description="Acidic residues" evidence="3">
    <location>
        <begin position="318"/>
        <end position="356"/>
    </location>
</feature>
<dbReference type="EMBL" id="LIAE01008376">
    <property type="protein sequence ID" value="PAV74253.1"/>
    <property type="molecule type" value="Genomic_DNA"/>
</dbReference>
<dbReference type="STRING" id="2018661.A0A2A2KK69"/>
<dbReference type="GO" id="GO:0034511">
    <property type="term" value="F:U3 snoRNA binding"/>
    <property type="evidence" value="ECO:0007669"/>
    <property type="project" value="TreeGrafter"/>
</dbReference>
<dbReference type="PROSITE" id="PS51714">
    <property type="entry name" value="G_BMS1"/>
    <property type="match status" value="1"/>
</dbReference>
<proteinExistence type="predicted"/>
<dbReference type="InterPro" id="IPR007034">
    <property type="entry name" value="BMS1_TSR1_C"/>
</dbReference>
<dbReference type="PANTHER" id="PTHR12858:SF1">
    <property type="entry name" value="PRE-RRNA-PROCESSING PROTEIN TSR1 HOMOLOG"/>
    <property type="match status" value="1"/>
</dbReference>
<dbReference type="GO" id="GO:0003924">
    <property type="term" value="F:GTPase activity"/>
    <property type="evidence" value="ECO:0007669"/>
    <property type="project" value="TreeGrafter"/>
</dbReference>
<dbReference type="OrthoDB" id="119302at2759"/>
<organism evidence="5 6">
    <name type="scientific">Diploscapter pachys</name>
    <dbReference type="NCBI Taxonomy" id="2018661"/>
    <lineage>
        <taxon>Eukaryota</taxon>
        <taxon>Metazoa</taxon>
        <taxon>Ecdysozoa</taxon>
        <taxon>Nematoda</taxon>
        <taxon>Chromadorea</taxon>
        <taxon>Rhabditida</taxon>
        <taxon>Rhabditina</taxon>
        <taxon>Rhabditomorpha</taxon>
        <taxon>Rhabditoidea</taxon>
        <taxon>Rhabditidae</taxon>
        <taxon>Diploscapter</taxon>
    </lineage>
</organism>
<feature type="compositionally biased region" description="Basic and acidic residues" evidence="3">
    <location>
        <begin position="291"/>
        <end position="302"/>
    </location>
</feature>
<dbReference type="Pfam" id="PF04950">
    <property type="entry name" value="RIBIOP_C"/>
    <property type="match status" value="1"/>
</dbReference>
<dbReference type="GO" id="GO:0030688">
    <property type="term" value="C:preribosome, small subunit precursor"/>
    <property type="evidence" value="ECO:0007669"/>
    <property type="project" value="TreeGrafter"/>
</dbReference>
<dbReference type="AlphaFoldDB" id="A0A2A2KK69"/>
<dbReference type="InterPro" id="IPR039761">
    <property type="entry name" value="Bms1/Tsr1"/>
</dbReference>
<dbReference type="Proteomes" id="UP000218231">
    <property type="component" value="Unassembled WGS sequence"/>
</dbReference>
<feature type="domain" description="Bms1-type G" evidence="4">
    <location>
        <begin position="87"/>
        <end position="247"/>
    </location>
</feature>
<evidence type="ECO:0000313" key="6">
    <source>
        <dbReference type="Proteomes" id="UP000218231"/>
    </source>
</evidence>
<accession>A0A2A2KK69</accession>
<feature type="region of interest" description="Disordered" evidence="3">
    <location>
        <begin position="15"/>
        <end position="81"/>
    </location>
</feature>
<reference evidence="5 6" key="1">
    <citation type="journal article" date="2017" name="Curr. Biol.">
        <title>Genome architecture and evolution of a unichromosomal asexual nematode.</title>
        <authorList>
            <person name="Fradin H."/>
            <person name="Zegar C."/>
            <person name="Gutwein M."/>
            <person name="Lucas J."/>
            <person name="Kovtun M."/>
            <person name="Corcoran D."/>
            <person name="Baugh L.R."/>
            <person name="Kiontke K."/>
            <person name="Gunsalus K."/>
            <person name="Fitch D.H."/>
            <person name="Piano F."/>
        </authorList>
    </citation>
    <scope>NUCLEOTIDE SEQUENCE [LARGE SCALE GENOMIC DNA]</scope>
    <source>
        <strain evidence="5">PF1309</strain>
    </source>
</reference>
<evidence type="ECO:0000256" key="3">
    <source>
        <dbReference type="SAM" id="MobiDB-lite"/>
    </source>
</evidence>
<dbReference type="GO" id="GO:0000462">
    <property type="term" value="P:maturation of SSU-rRNA from tricistronic rRNA transcript (SSU-rRNA, 5.8S rRNA, LSU-rRNA)"/>
    <property type="evidence" value="ECO:0007669"/>
    <property type="project" value="TreeGrafter"/>
</dbReference>
<evidence type="ECO:0000256" key="1">
    <source>
        <dbReference type="ARBA" id="ARBA00037087"/>
    </source>
</evidence>
<feature type="compositionally biased region" description="Basic residues" evidence="3">
    <location>
        <begin position="19"/>
        <end position="34"/>
    </location>
</feature>
<keyword evidence="6" id="KW-1185">Reference proteome</keyword>
<comment type="caution">
    <text evidence="5">The sequence shown here is derived from an EMBL/GenBank/DDBJ whole genome shotgun (WGS) entry which is preliminary data.</text>
</comment>
<comment type="function">
    <text evidence="1">Required during maturation of the 40S ribosomal subunit in the nucleolus.</text>
</comment>
<protein>
    <recommendedName>
        <fullName evidence="2">Pre-rRNA-processing protein TSR1 homolog</fullName>
    </recommendedName>
</protein>
<feature type="compositionally biased region" description="Acidic residues" evidence="3">
    <location>
        <begin position="366"/>
        <end position="385"/>
    </location>
</feature>
<dbReference type="SMART" id="SM01362">
    <property type="entry name" value="DUF663"/>
    <property type="match status" value="1"/>
</dbReference>
<dbReference type="InterPro" id="IPR030387">
    <property type="entry name" value="G_Bms1/Tsr1_dom"/>
</dbReference>
<evidence type="ECO:0000256" key="2">
    <source>
        <dbReference type="ARBA" id="ARBA00040070"/>
    </source>
</evidence>
<dbReference type="GO" id="GO:0000479">
    <property type="term" value="P:endonucleolytic cleavage of tricistronic rRNA transcript (SSU-rRNA, 5.8S rRNA, LSU-rRNA)"/>
    <property type="evidence" value="ECO:0007669"/>
    <property type="project" value="TreeGrafter"/>
</dbReference>
<gene>
    <name evidence="5" type="ORF">WR25_18113</name>
</gene>
<name>A0A2A2KK69_9BILA</name>